<name>A0A4Y2VCV5_ARAVE</name>
<evidence type="ECO:0000313" key="2">
    <source>
        <dbReference type="Proteomes" id="UP000499080"/>
    </source>
</evidence>
<dbReference type="AlphaFoldDB" id="A0A4Y2VCV5"/>
<protein>
    <submittedName>
        <fullName evidence="1">Uncharacterized protein</fullName>
    </submittedName>
</protein>
<keyword evidence="2" id="KW-1185">Reference proteome</keyword>
<comment type="caution">
    <text evidence="1">The sequence shown here is derived from an EMBL/GenBank/DDBJ whole genome shotgun (WGS) entry which is preliminary data.</text>
</comment>
<proteinExistence type="predicted"/>
<reference evidence="1 2" key="1">
    <citation type="journal article" date="2019" name="Sci. Rep.">
        <title>Orb-weaving spider Araneus ventricosus genome elucidates the spidroin gene catalogue.</title>
        <authorList>
            <person name="Kono N."/>
            <person name="Nakamura H."/>
            <person name="Ohtoshi R."/>
            <person name="Moran D.A.P."/>
            <person name="Shinohara A."/>
            <person name="Yoshida Y."/>
            <person name="Fujiwara M."/>
            <person name="Mori M."/>
            <person name="Tomita M."/>
            <person name="Arakawa K."/>
        </authorList>
    </citation>
    <scope>NUCLEOTIDE SEQUENCE [LARGE SCALE GENOMIC DNA]</scope>
</reference>
<dbReference type="Proteomes" id="UP000499080">
    <property type="component" value="Unassembled WGS sequence"/>
</dbReference>
<evidence type="ECO:0000313" key="1">
    <source>
        <dbReference type="EMBL" id="GBO22358.1"/>
    </source>
</evidence>
<accession>A0A4Y2VCV5</accession>
<sequence length="154" mass="17074">MDDESHQGCLEGLVAAMGYFNIRVYSQKLHKMGRQEGVRYGGRLKRLTLHKPGSQKKTILHANTTKLINKTLNQTSHAIKHPAKEGTVLARIEPHYLTGLYESLNCKANSYQALVSGNNLDISAPKPALGHGLADLNHYSVLANYKEPVLNSQR</sequence>
<dbReference type="EMBL" id="BGPR01045452">
    <property type="protein sequence ID" value="GBO22358.1"/>
    <property type="molecule type" value="Genomic_DNA"/>
</dbReference>
<organism evidence="1 2">
    <name type="scientific">Araneus ventricosus</name>
    <name type="common">Orbweaver spider</name>
    <name type="synonym">Epeira ventricosa</name>
    <dbReference type="NCBI Taxonomy" id="182803"/>
    <lineage>
        <taxon>Eukaryota</taxon>
        <taxon>Metazoa</taxon>
        <taxon>Ecdysozoa</taxon>
        <taxon>Arthropoda</taxon>
        <taxon>Chelicerata</taxon>
        <taxon>Arachnida</taxon>
        <taxon>Araneae</taxon>
        <taxon>Araneomorphae</taxon>
        <taxon>Entelegynae</taxon>
        <taxon>Araneoidea</taxon>
        <taxon>Araneidae</taxon>
        <taxon>Araneus</taxon>
    </lineage>
</organism>
<gene>
    <name evidence="1" type="ORF">AVEN_58734_1</name>
</gene>